<comment type="caution">
    <text evidence="2">The sequence shown here is derived from an EMBL/GenBank/DDBJ whole genome shotgun (WGS) entry which is preliminary data.</text>
</comment>
<dbReference type="PANTHER" id="PTHR38451:SF1">
    <property type="entry name" value="TRNA (ADENINE(22)-N(1))-METHYLTRANSFERASE"/>
    <property type="match status" value="1"/>
</dbReference>
<dbReference type="InterPro" id="IPR029063">
    <property type="entry name" value="SAM-dependent_MTases_sf"/>
</dbReference>
<evidence type="ECO:0000313" key="2">
    <source>
        <dbReference type="EMBL" id="ERJ96536.1"/>
    </source>
</evidence>
<dbReference type="EMBL" id="AWVF01000128">
    <property type="protein sequence ID" value="ERJ96536.1"/>
    <property type="molecule type" value="Genomic_DNA"/>
</dbReference>
<evidence type="ECO:0008006" key="4">
    <source>
        <dbReference type="Google" id="ProtNLM"/>
    </source>
</evidence>
<dbReference type="SUPFAM" id="SSF53335">
    <property type="entry name" value="S-adenosyl-L-methionine-dependent methyltransferases"/>
    <property type="match status" value="1"/>
</dbReference>
<dbReference type="STRING" id="411473.RUMCAL_01096"/>
<dbReference type="Pfam" id="PF12847">
    <property type="entry name" value="Methyltransf_18"/>
    <property type="match status" value="1"/>
</dbReference>
<name>U2KDF4_9FIRM</name>
<keyword evidence="3" id="KW-1185">Reference proteome</keyword>
<reference evidence="2 3" key="1">
    <citation type="submission" date="2013-07" db="EMBL/GenBank/DDBJ databases">
        <authorList>
            <person name="Weinstock G."/>
            <person name="Sodergren E."/>
            <person name="Wylie T."/>
            <person name="Fulton L."/>
            <person name="Fulton R."/>
            <person name="Fronick C."/>
            <person name="O'Laughlin M."/>
            <person name="Godfrey J."/>
            <person name="Miner T."/>
            <person name="Herter B."/>
            <person name="Appelbaum E."/>
            <person name="Cordes M."/>
            <person name="Lek S."/>
            <person name="Wollam A."/>
            <person name="Pepin K.H."/>
            <person name="Palsikar V.B."/>
            <person name="Mitreva M."/>
            <person name="Wilson R.K."/>
        </authorList>
    </citation>
    <scope>NUCLEOTIDE SEQUENCE [LARGE SCALE GENOMIC DNA]</scope>
    <source>
        <strain evidence="2 3">ATCC 27760</strain>
    </source>
</reference>
<dbReference type="AlphaFoldDB" id="U2KDF4"/>
<dbReference type="PIRSF" id="PIRSF018637">
    <property type="entry name" value="TrmK"/>
    <property type="match status" value="1"/>
</dbReference>
<protein>
    <recommendedName>
        <fullName evidence="4">SAM-dependent methyltransferase</fullName>
    </recommendedName>
</protein>
<dbReference type="InterPro" id="IPR006901">
    <property type="entry name" value="TrmK"/>
</dbReference>
<dbReference type="OrthoDB" id="5881184at2"/>
<dbReference type="PATRIC" id="fig|411473.3.peg.900"/>
<sequence>MKWRIRTMLTKRLAACAAQVTPAGVVCDVGTDHAYLPAELLQSGRCTRAVATDIHAGPLEAARRTLTEAGVLEQAELFLCDGLEQVQPAGITDVVIAGMGGETIVHILENCPWRRQVHLILQPMTKIPDLRLWLAQQGFGWSEQVVQEGKKFYVILSARHTGTVRTLSPLEQEIGCVDWQSESVRRYAGWKQQRFQKLAQQLEQAGRAEAADWAALAQAIQEKL</sequence>
<dbReference type="Gene3D" id="3.40.50.150">
    <property type="entry name" value="Vaccinia Virus protein VP39"/>
    <property type="match status" value="1"/>
</dbReference>
<evidence type="ECO:0000313" key="3">
    <source>
        <dbReference type="Proteomes" id="UP000016662"/>
    </source>
</evidence>
<feature type="chain" id="PRO_5004629429" description="SAM-dependent methyltransferase" evidence="1">
    <location>
        <begin position="18"/>
        <end position="224"/>
    </location>
</feature>
<accession>U2KDF4</accession>
<dbReference type="Proteomes" id="UP000016662">
    <property type="component" value="Unassembled WGS sequence"/>
</dbReference>
<dbReference type="HOGENOM" id="CLU_071037_2_0_9"/>
<evidence type="ECO:0000256" key="1">
    <source>
        <dbReference type="SAM" id="SignalP"/>
    </source>
</evidence>
<proteinExistence type="predicted"/>
<dbReference type="eggNOG" id="COG2384">
    <property type="taxonomic scope" value="Bacteria"/>
</dbReference>
<organism evidence="2 3">
    <name type="scientific">Ruminococcus callidus ATCC 27760</name>
    <dbReference type="NCBI Taxonomy" id="411473"/>
    <lineage>
        <taxon>Bacteria</taxon>
        <taxon>Bacillati</taxon>
        <taxon>Bacillota</taxon>
        <taxon>Clostridia</taxon>
        <taxon>Eubacteriales</taxon>
        <taxon>Oscillospiraceae</taxon>
        <taxon>Ruminococcus</taxon>
    </lineage>
</organism>
<dbReference type="PANTHER" id="PTHR38451">
    <property type="entry name" value="TRNA (ADENINE(22)-N(1))-METHYLTRANSFERASE"/>
    <property type="match status" value="1"/>
</dbReference>
<feature type="signal peptide" evidence="1">
    <location>
        <begin position="1"/>
        <end position="17"/>
    </location>
</feature>
<keyword evidence="1" id="KW-0732">Signal</keyword>
<gene>
    <name evidence="2" type="ORF">RUMCAL_01096</name>
</gene>
<dbReference type="GO" id="GO:0160105">
    <property type="term" value="F:tRNA (adenine(22)-N1)-methyltransferase activity"/>
    <property type="evidence" value="ECO:0007669"/>
    <property type="project" value="InterPro"/>
</dbReference>